<dbReference type="CDD" id="cd02933">
    <property type="entry name" value="OYE_like_FMN"/>
    <property type="match status" value="1"/>
</dbReference>
<keyword evidence="6" id="KW-1185">Reference proteome</keyword>
<dbReference type="Gene3D" id="3.20.20.70">
    <property type="entry name" value="Aldolase class I"/>
    <property type="match status" value="1"/>
</dbReference>
<evidence type="ECO:0000259" key="4">
    <source>
        <dbReference type="Pfam" id="PF00724"/>
    </source>
</evidence>
<dbReference type="EMBL" id="RJJR01000001">
    <property type="protein sequence ID" value="RNI40089.1"/>
    <property type="molecule type" value="Genomic_DNA"/>
</dbReference>
<comment type="cofactor">
    <cofactor evidence="1">
        <name>FMN</name>
        <dbReference type="ChEBI" id="CHEBI:58210"/>
    </cofactor>
</comment>
<evidence type="ECO:0000313" key="5">
    <source>
        <dbReference type="EMBL" id="RNI40089.1"/>
    </source>
</evidence>
<comment type="similarity">
    <text evidence="2">Belongs to the NADH:flavin oxidoreductase/NADH oxidase family.</text>
</comment>
<gene>
    <name evidence="5" type="ORF">EFY79_01965</name>
</gene>
<dbReference type="RefSeq" id="WP_123118979.1">
    <property type="nucleotide sequence ID" value="NZ_RJJR01000001.1"/>
</dbReference>
<dbReference type="Proteomes" id="UP000267223">
    <property type="component" value="Unassembled WGS sequence"/>
</dbReference>
<dbReference type="GO" id="GO:0005829">
    <property type="term" value="C:cytosol"/>
    <property type="evidence" value="ECO:0007669"/>
    <property type="project" value="TreeGrafter"/>
</dbReference>
<evidence type="ECO:0000256" key="1">
    <source>
        <dbReference type="ARBA" id="ARBA00001917"/>
    </source>
</evidence>
<protein>
    <submittedName>
        <fullName evidence="5">Alkene reductase</fullName>
    </submittedName>
</protein>
<comment type="caution">
    <text evidence="5">The sequence shown here is derived from an EMBL/GenBank/DDBJ whole genome shotgun (WGS) entry which is preliminary data.</text>
</comment>
<evidence type="ECO:0000313" key="6">
    <source>
        <dbReference type="Proteomes" id="UP000267223"/>
    </source>
</evidence>
<dbReference type="GO" id="GO:0016628">
    <property type="term" value="F:oxidoreductase activity, acting on the CH-CH group of donors, NAD or NADP as acceptor"/>
    <property type="evidence" value="ECO:0007669"/>
    <property type="project" value="UniProtKB-ARBA"/>
</dbReference>
<dbReference type="SUPFAM" id="SSF51395">
    <property type="entry name" value="FMN-linked oxidoreductases"/>
    <property type="match status" value="1"/>
</dbReference>
<keyword evidence="3" id="KW-0560">Oxidoreductase</keyword>
<proteinExistence type="inferred from homology"/>
<dbReference type="Pfam" id="PF00724">
    <property type="entry name" value="Oxidored_FMN"/>
    <property type="match status" value="1"/>
</dbReference>
<dbReference type="AlphaFoldDB" id="A0A3M9NQM7"/>
<reference evidence="5 6" key="1">
    <citation type="submission" date="2018-11" db="EMBL/GenBank/DDBJ databases">
        <title>Draft genome sequence of Ferruginibacter sp. BO-59.</title>
        <authorList>
            <person name="Im W.T."/>
        </authorList>
    </citation>
    <scope>NUCLEOTIDE SEQUENCE [LARGE SCALE GENOMIC DNA]</scope>
    <source>
        <strain evidence="5 6">BO-59</strain>
    </source>
</reference>
<dbReference type="InterPro" id="IPR013785">
    <property type="entry name" value="Aldolase_TIM"/>
</dbReference>
<dbReference type="OrthoDB" id="9772736at2"/>
<dbReference type="GO" id="GO:0010181">
    <property type="term" value="F:FMN binding"/>
    <property type="evidence" value="ECO:0007669"/>
    <property type="project" value="InterPro"/>
</dbReference>
<evidence type="ECO:0000256" key="3">
    <source>
        <dbReference type="ARBA" id="ARBA00023002"/>
    </source>
</evidence>
<dbReference type="InterPro" id="IPR045247">
    <property type="entry name" value="Oye-like"/>
</dbReference>
<accession>A0A3M9NQM7</accession>
<dbReference type="InterPro" id="IPR001155">
    <property type="entry name" value="OxRdtase_FMN_N"/>
</dbReference>
<dbReference type="PANTHER" id="PTHR22893:SF91">
    <property type="entry name" value="NADPH DEHYDROGENASE 2-RELATED"/>
    <property type="match status" value="1"/>
</dbReference>
<dbReference type="PANTHER" id="PTHR22893">
    <property type="entry name" value="NADH OXIDOREDUCTASE-RELATED"/>
    <property type="match status" value="1"/>
</dbReference>
<sequence length="368" mass="40268">MKKLLTPFIKGPLDLKNHVVMAPMTRSRAIDNLPNSLMAEYYGQRTGAGLIVTEGTAPAPEALGYPRIPGIFSQQQVEAWRQVTKKVHEGGSKFFLQLMHTGRIGHIDNLPKGTTLAGASDIKATGQIFTDTKGLQDFSAPVALSKDGINKVIGDFVLAAENAIKAGFDGVEIHGANGYLLEQFMNPNVNNRTDEYGGNIENRSRFTIEVVRAVANAIGTEKTGIRFSPYSKLGDLVLYDEQETRLTYEWIAQNLDNIGIAYIHVAVNAAIPEKTFHGIRNNFSGTIILSNGLTPETGEAALHAGFADLVAFGRSFLSNPDFVERIKNSSDLNPVDFANLYTTGSRGYTDYPITNLLSRPKINQNEIY</sequence>
<feature type="domain" description="NADH:flavin oxidoreductase/NADH oxidase N-terminal" evidence="4">
    <location>
        <begin position="3"/>
        <end position="330"/>
    </location>
</feature>
<dbReference type="FunFam" id="3.20.20.70:FF:000059">
    <property type="entry name" value="N-ethylmaleimide reductase, FMN-linked"/>
    <property type="match status" value="1"/>
</dbReference>
<name>A0A3M9NQM7_9BACT</name>
<evidence type="ECO:0000256" key="2">
    <source>
        <dbReference type="ARBA" id="ARBA00005979"/>
    </source>
</evidence>
<organism evidence="5 6">
    <name type="scientific">Hanamia caeni</name>
    <dbReference type="NCBI Taxonomy" id="2294116"/>
    <lineage>
        <taxon>Bacteria</taxon>
        <taxon>Pseudomonadati</taxon>
        <taxon>Bacteroidota</taxon>
        <taxon>Chitinophagia</taxon>
        <taxon>Chitinophagales</taxon>
        <taxon>Chitinophagaceae</taxon>
        <taxon>Hanamia</taxon>
    </lineage>
</organism>